<reference evidence="4 5" key="1">
    <citation type="submission" date="2017-03" db="EMBL/GenBank/DDBJ databases">
        <title>Complete genome sequence of Bacillus thuringiensis L-7601, a novel melanin producing strain.</title>
        <authorList>
            <person name="Cai J."/>
            <person name="Cao Z."/>
            <person name="Tan T."/>
        </authorList>
    </citation>
    <scope>NUCLEOTIDE SEQUENCE [LARGE SCALE GENOMIC DNA]</scope>
    <source>
        <strain evidence="4 5">L-7601</strain>
    </source>
</reference>
<dbReference type="Proteomes" id="UP000191057">
    <property type="component" value="Chromosome"/>
</dbReference>
<comment type="similarity">
    <text evidence="1">Belongs to the isochorismatase family.</text>
</comment>
<dbReference type="InterPro" id="IPR000868">
    <property type="entry name" value="Isochorismatase-like_dom"/>
</dbReference>
<feature type="domain" description="Isochorismatase-like" evidence="3">
    <location>
        <begin position="21"/>
        <end position="153"/>
    </location>
</feature>
<dbReference type="EMBL" id="CP020002">
    <property type="protein sequence ID" value="AQY40716.1"/>
    <property type="molecule type" value="Genomic_DNA"/>
</dbReference>
<sequence length="182" mass="21370">MLSTILVLVLFCLYSSLKNKIFIDLQNGVCYSGEHLFDLQNLLTKVNQRISSYRKLNKPTLFVQHCDDDLVPEKENWAIHTDLDVQEQDFFVRKTHANSFYKTNLKEILDQLSVKRIEFCGAQTEYCMDATIKFAHGLGYENFMAQKTTSTLKNPFMSAKETIDFYENIWNHRFLTLLKDEF</sequence>
<dbReference type="RefSeq" id="WP_079245919.1">
    <property type="nucleotide sequence ID" value="NZ_JAMBML010000002.1"/>
</dbReference>
<evidence type="ECO:0000256" key="1">
    <source>
        <dbReference type="ARBA" id="ARBA00006336"/>
    </source>
</evidence>
<evidence type="ECO:0000259" key="3">
    <source>
        <dbReference type="Pfam" id="PF00857"/>
    </source>
</evidence>
<dbReference type="CDD" id="cd01014">
    <property type="entry name" value="nicotinamidase_related"/>
    <property type="match status" value="1"/>
</dbReference>
<evidence type="ECO:0000313" key="4">
    <source>
        <dbReference type="EMBL" id="AQY40716.1"/>
    </source>
</evidence>
<organism evidence="4 5">
    <name type="scientific">Bacillus thuringiensis</name>
    <dbReference type="NCBI Taxonomy" id="1428"/>
    <lineage>
        <taxon>Bacteria</taxon>
        <taxon>Bacillati</taxon>
        <taxon>Bacillota</taxon>
        <taxon>Bacilli</taxon>
        <taxon>Bacillales</taxon>
        <taxon>Bacillaceae</taxon>
        <taxon>Bacillus</taxon>
        <taxon>Bacillus cereus group</taxon>
    </lineage>
</organism>
<dbReference type="PANTHER" id="PTHR43540:SF14">
    <property type="entry name" value="ISOCHORISMATASE"/>
    <property type="match status" value="1"/>
</dbReference>
<dbReference type="Gene3D" id="3.40.50.850">
    <property type="entry name" value="Isochorismatase-like"/>
    <property type="match status" value="1"/>
</dbReference>
<evidence type="ECO:0000256" key="2">
    <source>
        <dbReference type="ARBA" id="ARBA00022801"/>
    </source>
</evidence>
<keyword evidence="2 4" id="KW-0378">Hydrolase</keyword>
<dbReference type="AlphaFoldDB" id="A0A9W3TFT1"/>
<dbReference type="GO" id="GO:0016787">
    <property type="term" value="F:hydrolase activity"/>
    <property type="evidence" value="ECO:0007669"/>
    <property type="project" value="UniProtKB-KW"/>
</dbReference>
<dbReference type="InterPro" id="IPR050272">
    <property type="entry name" value="Isochorismatase-like_hydrls"/>
</dbReference>
<name>A0A9W3TFT1_BACTU</name>
<dbReference type="PANTHER" id="PTHR43540">
    <property type="entry name" value="PEROXYUREIDOACRYLATE/UREIDOACRYLATE AMIDOHYDROLASE-RELATED"/>
    <property type="match status" value="1"/>
</dbReference>
<evidence type="ECO:0000313" key="5">
    <source>
        <dbReference type="Proteomes" id="UP000191057"/>
    </source>
</evidence>
<dbReference type="Pfam" id="PF00857">
    <property type="entry name" value="Isochorismatase"/>
    <property type="match status" value="1"/>
</dbReference>
<dbReference type="InterPro" id="IPR036380">
    <property type="entry name" value="Isochorismatase-like_sf"/>
</dbReference>
<dbReference type="SUPFAM" id="SSF52499">
    <property type="entry name" value="Isochorismatase-like hydrolases"/>
    <property type="match status" value="1"/>
</dbReference>
<protein>
    <submittedName>
        <fullName evidence="4">Cysteine hydrolase</fullName>
    </submittedName>
</protein>
<gene>
    <name evidence="4" type="ORF">B4918_23410</name>
</gene>
<accession>A0A9W3TFT1</accession>
<proteinExistence type="inferred from homology"/>